<feature type="region of interest" description="Disordered" evidence="2">
    <location>
        <begin position="235"/>
        <end position="280"/>
    </location>
</feature>
<dbReference type="InterPro" id="IPR016071">
    <property type="entry name" value="Staphylococal_nuclease_OB-fold"/>
</dbReference>
<evidence type="ECO:0000313" key="6">
    <source>
        <dbReference type="Proteomes" id="UP001629536"/>
    </source>
</evidence>
<evidence type="ECO:0000256" key="1">
    <source>
        <dbReference type="ARBA" id="ARBA00023159"/>
    </source>
</evidence>
<dbReference type="SMART" id="SM00318">
    <property type="entry name" value="SNc"/>
    <property type="match status" value="1"/>
</dbReference>
<keyword evidence="1" id="KW-0010">Activator</keyword>
<comment type="caution">
    <text evidence="5">The sequence shown here is derived from an EMBL/GenBank/DDBJ whole genome shotgun (WGS) entry which is preliminary data.</text>
</comment>
<evidence type="ECO:0000256" key="3">
    <source>
        <dbReference type="SAM" id="SignalP"/>
    </source>
</evidence>
<dbReference type="SUPFAM" id="SSF57884">
    <property type="entry name" value="Ada DNA repair protein, N-terminal domain (N-Ada 10)"/>
    <property type="match status" value="1"/>
</dbReference>
<keyword evidence="3" id="KW-0732">Signal</keyword>
<sequence>MKKKFSIIIFSVLVLIAYASGGNEPDKPPISETKFENKLGIKNLEKTESKSETVKETIKETKKVNDKKVTEVTSKPKKGNIYLEKALVKRVIDGDTIEALVNGEYKKIRFILVDTPETKHPKKGVEYYGKEASNFTKNQLEGKTVYLEKDVSNTDKYGRLLRYIWLSPDISKYPTHEDFKNYSFNAILLMNGYARLVTFPPDIKYVDEFRKFSQYAYNNKVGLYGNEEIQESNNYSSVKVTQAKKEENKTEPKETNSFSSGRIKGNRKSKIYHTPGQSHYNRIKESNVVYFDSEEEARNAGYRPAKR</sequence>
<dbReference type="SUPFAM" id="SSF50199">
    <property type="entry name" value="Staphylococcal nuclease"/>
    <property type="match status" value="1"/>
</dbReference>
<proteinExistence type="predicted"/>
<dbReference type="Proteomes" id="UP001629536">
    <property type="component" value="Unassembled WGS sequence"/>
</dbReference>
<feature type="compositionally biased region" description="Basic and acidic residues" evidence="2">
    <location>
        <begin position="243"/>
        <end position="254"/>
    </location>
</feature>
<evidence type="ECO:0000313" key="5">
    <source>
        <dbReference type="EMBL" id="MFM1525229.1"/>
    </source>
</evidence>
<feature type="domain" description="TNase-like" evidence="4">
    <location>
        <begin position="82"/>
        <end position="226"/>
    </location>
</feature>
<keyword evidence="6" id="KW-1185">Reference proteome</keyword>
<dbReference type="Gene3D" id="3.40.10.10">
    <property type="entry name" value="DNA Methylphosphotriester Repair Domain"/>
    <property type="match status" value="1"/>
</dbReference>
<dbReference type="Gene3D" id="2.40.50.90">
    <property type="match status" value="1"/>
</dbReference>
<dbReference type="InterPro" id="IPR035451">
    <property type="entry name" value="Ada-like_dom_sf"/>
</dbReference>
<dbReference type="RefSeq" id="WP_408126726.1">
    <property type="nucleotide sequence ID" value="NZ_JBFNFH010000014.1"/>
</dbReference>
<evidence type="ECO:0000256" key="2">
    <source>
        <dbReference type="SAM" id="MobiDB-lite"/>
    </source>
</evidence>
<organism evidence="5 6">
    <name type="scientific">Helcococcus bovis</name>
    <dbReference type="NCBI Taxonomy" id="3153252"/>
    <lineage>
        <taxon>Bacteria</taxon>
        <taxon>Bacillati</taxon>
        <taxon>Bacillota</taxon>
        <taxon>Tissierellia</taxon>
        <taxon>Tissierellales</taxon>
        <taxon>Peptoniphilaceae</taxon>
        <taxon>Helcococcus</taxon>
    </lineage>
</organism>
<feature type="signal peptide" evidence="3">
    <location>
        <begin position="1"/>
        <end position="19"/>
    </location>
</feature>
<feature type="chain" id="PRO_5045813553" evidence="3">
    <location>
        <begin position="20"/>
        <end position="307"/>
    </location>
</feature>
<dbReference type="Pfam" id="PF02805">
    <property type="entry name" value="Ada_Zn_binding"/>
    <property type="match status" value="1"/>
</dbReference>
<name>A0ABW9F7J0_9FIRM</name>
<dbReference type="Pfam" id="PF00565">
    <property type="entry name" value="SNase"/>
    <property type="match status" value="1"/>
</dbReference>
<dbReference type="InterPro" id="IPR004026">
    <property type="entry name" value="Ada_DNA_repair_Zn-bd"/>
</dbReference>
<protein>
    <submittedName>
        <fullName evidence="5">Thermonuclease family protein</fullName>
    </submittedName>
</protein>
<accession>A0ABW9F7J0</accession>
<dbReference type="InterPro" id="IPR035437">
    <property type="entry name" value="SNase_OB-fold_sf"/>
</dbReference>
<evidence type="ECO:0000259" key="4">
    <source>
        <dbReference type="PROSITE" id="PS50830"/>
    </source>
</evidence>
<dbReference type="EMBL" id="JBFNFH010000014">
    <property type="protein sequence ID" value="MFM1525229.1"/>
    <property type="molecule type" value="Genomic_DNA"/>
</dbReference>
<reference evidence="5 6" key="1">
    <citation type="journal article" date="2024" name="Front. Microbiol.">
        <title>Pangenomic and biochemical analyses of Helcococcus ovis reveal widespread tetracycline resistance and a novel bacterial species, Helcococcus bovis.</title>
        <authorList>
            <person name="Cunha F."/>
            <person name="Zhai Y."/>
            <person name="Casaro S."/>
            <person name="Jones K.L."/>
            <person name="Hernandez M."/>
            <person name="Bisinotto R.S."/>
            <person name="Kariyawasam S."/>
            <person name="Brown M.B."/>
            <person name="Phillips A."/>
            <person name="Jeong K.C."/>
            <person name="Galvao K.N."/>
        </authorList>
    </citation>
    <scope>NUCLEOTIDE SEQUENCE [LARGE SCALE GENOMIC DNA]</scope>
    <source>
        <strain evidence="5 6">KG197</strain>
    </source>
</reference>
<dbReference type="PROSITE" id="PS50830">
    <property type="entry name" value="TNASE_3"/>
    <property type="match status" value="1"/>
</dbReference>
<gene>
    <name evidence="5" type="ORF">ABGF40_06020</name>
</gene>